<comment type="caution">
    <text evidence="6">The sequence shown here is derived from an EMBL/GenBank/DDBJ whole genome shotgun (WGS) entry which is preliminary data.</text>
</comment>
<evidence type="ECO:0000256" key="1">
    <source>
        <dbReference type="ARBA" id="ARBA00022598"/>
    </source>
</evidence>
<evidence type="ECO:0000256" key="2">
    <source>
        <dbReference type="ARBA" id="ARBA00022832"/>
    </source>
</evidence>
<accession>A0A8X6RP88</accession>
<dbReference type="AlphaFoldDB" id="A0A8X6RP88"/>
<keyword evidence="4" id="KW-1133">Transmembrane helix</keyword>
<evidence type="ECO:0000313" key="7">
    <source>
        <dbReference type="Proteomes" id="UP000887159"/>
    </source>
</evidence>
<dbReference type="GO" id="GO:0016020">
    <property type="term" value="C:membrane"/>
    <property type="evidence" value="ECO:0007669"/>
    <property type="project" value="TreeGrafter"/>
</dbReference>
<dbReference type="EC" id="6.2.1.3" evidence="3"/>
<keyword evidence="7" id="KW-1185">Reference proteome</keyword>
<dbReference type="GO" id="GO:0005783">
    <property type="term" value="C:endoplasmic reticulum"/>
    <property type="evidence" value="ECO:0007669"/>
    <property type="project" value="TreeGrafter"/>
</dbReference>
<evidence type="ECO:0000259" key="5">
    <source>
        <dbReference type="Pfam" id="PF00501"/>
    </source>
</evidence>
<evidence type="ECO:0000256" key="4">
    <source>
        <dbReference type="SAM" id="Phobius"/>
    </source>
</evidence>
<keyword evidence="1 6" id="KW-0436">Ligase</keyword>
<dbReference type="Gene3D" id="3.40.50.12780">
    <property type="entry name" value="N-terminal domain of ligase-like"/>
    <property type="match status" value="1"/>
</dbReference>
<sequence length="672" mass="74502">MAEGLQRLTSPATITEGVSQHTVLSALRLRQVNFDELLVALFVDRWRYDSSEGFLAQPGSQMKLCAYPEDRQNPGPFDSNFLVNFHAEIVEVEIGGVAIHRPFGEFRRAKSYCHLYDAQGQRQIEITKTKMDSSLQYICGSIAAAVTGAVATAAFYIATRPPPKLKRNFDLNSQSEELPGPDHVRISHLTPKAPHVSYLFEDAQTLHECMIRGARVSGNGPCLGWRERGSDEYQWVYYKEVLERAKNFGAGLLHKKLKSGSFVGIYSLNNVECVLTEYACYGRSMSIVPIYDTLGPKAFTLVINEAEISAVICDKEDKTMALLNDKNEMPTLKLIVQIEPISDSAKKRAEEFDVDLISFKEMEALGKANPQNLKPPKPETLATICYTSGTTGSPKGVMLTHKSIVANVSAVMLQLGETAPGSKDTMLSFLPLAHMFERCCQIGLFMTGGKIGFFQGDIRKLNEDFRTLRPTVIPCVPRLLNRMYDKIQEEANSSKIKKMLLNMAIESKKAELEKDIIRNNSVWDWTVLKPIQDKLGGRLRLIVVGSAPIAGHILTFLRSALGCVIVVGYGQTECVAPCTLTTPGDISVDNVGPPIPCCKVKLVDVPDMNYFASEGKGEVCVQGLTVFQGYLKDTEKTESTVDKDGWLHTGDIGMWLPDNRFKLDCEVNSFRA</sequence>
<dbReference type="PANTHER" id="PTHR43272">
    <property type="entry name" value="LONG-CHAIN-FATTY-ACID--COA LIGASE"/>
    <property type="match status" value="1"/>
</dbReference>
<dbReference type="SUPFAM" id="SSF56801">
    <property type="entry name" value="Acetyl-CoA synthetase-like"/>
    <property type="match status" value="1"/>
</dbReference>
<dbReference type="GO" id="GO:0004467">
    <property type="term" value="F:long-chain fatty acid-CoA ligase activity"/>
    <property type="evidence" value="ECO:0007669"/>
    <property type="project" value="UniProtKB-EC"/>
</dbReference>
<keyword evidence="4" id="KW-0812">Transmembrane</keyword>
<dbReference type="InterPro" id="IPR042099">
    <property type="entry name" value="ANL_N_sf"/>
</dbReference>
<evidence type="ECO:0000256" key="3">
    <source>
        <dbReference type="ARBA" id="ARBA00026121"/>
    </source>
</evidence>
<feature type="domain" description="AMP-dependent synthetase/ligase" evidence="5">
    <location>
        <begin position="231"/>
        <end position="631"/>
    </location>
</feature>
<reference evidence="6" key="1">
    <citation type="submission" date="2020-08" db="EMBL/GenBank/DDBJ databases">
        <title>Multicomponent nature underlies the extraordinary mechanical properties of spider dragline silk.</title>
        <authorList>
            <person name="Kono N."/>
            <person name="Nakamura H."/>
            <person name="Mori M."/>
            <person name="Yoshida Y."/>
            <person name="Ohtoshi R."/>
            <person name="Malay A.D."/>
            <person name="Moran D.A.P."/>
            <person name="Tomita M."/>
            <person name="Numata K."/>
            <person name="Arakawa K."/>
        </authorList>
    </citation>
    <scope>NUCLEOTIDE SEQUENCE</scope>
</reference>
<dbReference type="PROSITE" id="PS00455">
    <property type="entry name" value="AMP_BINDING"/>
    <property type="match status" value="1"/>
</dbReference>
<dbReference type="InterPro" id="IPR020845">
    <property type="entry name" value="AMP-binding_CS"/>
</dbReference>
<evidence type="ECO:0000313" key="6">
    <source>
        <dbReference type="EMBL" id="GFX93960.1"/>
    </source>
</evidence>
<feature type="transmembrane region" description="Helical" evidence="4">
    <location>
        <begin position="137"/>
        <end position="158"/>
    </location>
</feature>
<dbReference type="Proteomes" id="UP000887159">
    <property type="component" value="Unassembled WGS sequence"/>
</dbReference>
<dbReference type="EMBL" id="BMAU01021176">
    <property type="protein sequence ID" value="GFX93960.1"/>
    <property type="molecule type" value="Genomic_DNA"/>
</dbReference>
<gene>
    <name evidence="6" type="primary">ACSL1</name>
    <name evidence="6" type="ORF">TNCV_3413221</name>
</gene>
<dbReference type="InterPro" id="IPR000873">
    <property type="entry name" value="AMP-dep_synth/lig_dom"/>
</dbReference>
<dbReference type="Pfam" id="PF00501">
    <property type="entry name" value="AMP-binding"/>
    <property type="match status" value="1"/>
</dbReference>
<keyword evidence="4" id="KW-0472">Membrane</keyword>
<dbReference type="PANTHER" id="PTHR43272:SF107">
    <property type="entry name" value="LONG-CHAIN-FATTY-ACID--COA LIGASE 5"/>
    <property type="match status" value="1"/>
</dbReference>
<protein>
    <recommendedName>
        <fullName evidence="3">long-chain-fatty-acid--CoA ligase</fullName>
        <ecNumber evidence="3">6.2.1.3</ecNumber>
    </recommendedName>
</protein>
<proteinExistence type="predicted"/>
<keyword evidence="2" id="KW-0443">Lipid metabolism</keyword>
<organism evidence="6 7">
    <name type="scientific">Trichonephila clavipes</name>
    <name type="common">Golden silk orbweaver</name>
    <name type="synonym">Nephila clavipes</name>
    <dbReference type="NCBI Taxonomy" id="2585209"/>
    <lineage>
        <taxon>Eukaryota</taxon>
        <taxon>Metazoa</taxon>
        <taxon>Ecdysozoa</taxon>
        <taxon>Arthropoda</taxon>
        <taxon>Chelicerata</taxon>
        <taxon>Arachnida</taxon>
        <taxon>Araneae</taxon>
        <taxon>Araneomorphae</taxon>
        <taxon>Entelegynae</taxon>
        <taxon>Araneoidea</taxon>
        <taxon>Nephilidae</taxon>
        <taxon>Trichonephila</taxon>
    </lineage>
</organism>
<name>A0A8X6RP88_TRICX</name>
<keyword evidence="2" id="KW-0276">Fatty acid metabolism</keyword>